<sequence length="41" mass="4875">MTVETLMNTMSSSEFVEWIALYKIEASEQDHARQRSQSKRR</sequence>
<gene>
    <name evidence="3" type="ORF">UFOVP1219_53</name>
    <name evidence="4" type="ORF">UFOVP1671_28</name>
    <name evidence="5" type="ORF">UFOVP358_5</name>
    <name evidence="1" type="ORF">UFOVP476_25</name>
    <name evidence="2" type="ORF">UFOVP986_50</name>
</gene>
<evidence type="ECO:0000313" key="5">
    <source>
        <dbReference type="EMBL" id="CAB5220485.1"/>
    </source>
</evidence>
<evidence type="ECO:0000313" key="3">
    <source>
        <dbReference type="EMBL" id="CAB4191471.1"/>
    </source>
</evidence>
<organism evidence="3">
    <name type="scientific">uncultured Caudovirales phage</name>
    <dbReference type="NCBI Taxonomy" id="2100421"/>
    <lineage>
        <taxon>Viruses</taxon>
        <taxon>Duplodnaviria</taxon>
        <taxon>Heunggongvirae</taxon>
        <taxon>Uroviricota</taxon>
        <taxon>Caudoviricetes</taxon>
        <taxon>Peduoviridae</taxon>
        <taxon>Maltschvirus</taxon>
        <taxon>Maltschvirus maltsch</taxon>
    </lineage>
</organism>
<dbReference type="EMBL" id="LR796453">
    <property type="protein sequence ID" value="CAB4145568.1"/>
    <property type="molecule type" value="Genomic_DNA"/>
</dbReference>
<name>A0A6J5RDA6_9CAUD</name>
<evidence type="ECO:0000313" key="2">
    <source>
        <dbReference type="EMBL" id="CAB4176619.1"/>
    </source>
</evidence>
<evidence type="ECO:0000313" key="4">
    <source>
        <dbReference type="EMBL" id="CAB4223229.1"/>
    </source>
</evidence>
<accession>A0A6J5RDA6</accession>
<proteinExistence type="predicted"/>
<protein>
    <submittedName>
        <fullName evidence="3">Uncharacterized protein</fullName>
    </submittedName>
</protein>
<reference evidence="3" key="1">
    <citation type="submission" date="2020-05" db="EMBL/GenBank/DDBJ databases">
        <authorList>
            <person name="Chiriac C."/>
            <person name="Salcher M."/>
            <person name="Ghai R."/>
            <person name="Kavagutti S V."/>
        </authorList>
    </citation>
    <scope>NUCLEOTIDE SEQUENCE</scope>
</reference>
<evidence type="ECO:0000313" key="1">
    <source>
        <dbReference type="EMBL" id="CAB4145568.1"/>
    </source>
</evidence>
<dbReference type="EMBL" id="LR797169">
    <property type="protein sequence ID" value="CAB4191471.1"/>
    <property type="molecule type" value="Genomic_DNA"/>
</dbReference>
<dbReference type="EMBL" id="LR798290">
    <property type="protein sequence ID" value="CAB5220485.1"/>
    <property type="molecule type" value="Genomic_DNA"/>
</dbReference>
<dbReference type="EMBL" id="LR797535">
    <property type="protein sequence ID" value="CAB4223229.1"/>
    <property type="molecule type" value="Genomic_DNA"/>
</dbReference>
<dbReference type="EMBL" id="LR796931">
    <property type="protein sequence ID" value="CAB4176619.1"/>
    <property type="molecule type" value="Genomic_DNA"/>
</dbReference>